<feature type="region of interest" description="Disordered" evidence="1">
    <location>
        <begin position="1"/>
        <end position="28"/>
    </location>
</feature>
<dbReference type="VEuPathDB" id="FungiDB:SDRG_15569"/>
<dbReference type="InterPro" id="IPR000595">
    <property type="entry name" value="cNMP-bd_dom"/>
</dbReference>
<organism evidence="2 3">
    <name type="scientific">Saprolegnia diclina (strain VS20)</name>
    <dbReference type="NCBI Taxonomy" id="1156394"/>
    <lineage>
        <taxon>Eukaryota</taxon>
        <taxon>Sar</taxon>
        <taxon>Stramenopiles</taxon>
        <taxon>Oomycota</taxon>
        <taxon>Saprolegniomycetes</taxon>
        <taxon>Saprolegniales</taxon>
        <taxon>Saprolegniaceae</taxon>
        <taxon>Saprolegnia</taxon>
    </lineage>
</organism>
<evidence type="ECO:0000313" key="2">
    <source>
        <dbReference type="EMBL" id="EQC26629.1"/>
    </source>
</evidence>
<sequence>MRRRPMPPPTRPSPRRDSIYAGPSASDESLRAPSYYTKLLAAATGRSLKQNDDLARWLLETHPVVHATLTSWAVRGSVDITALVAMMTMQTHAAGAAIVTQDVTPAGSLFVVATGSCTEYVRPHRFGHSRRKRQMPARSWRTLTPGQSFGLDALYYNFEYHYVTVASNGHIERSAIGLPTNTPALLFALTPATPADEALVASLVPTSPPFPYDVNVLRSLQATFLFAGLATPALEFIAGHVPPLLAVPRGEYLFTAGQPTGIYLVASGELRVYTIDDVVLVQSEDRHVATRRVELQILRPMDVAGLSESCVGDDATFTTYSVASVLTHVYVLPTNALFSVLTPSTRAFQSVCAYFRVQRDWFKLRRFTALNRYNVEVEHKLTPSMQRKSLLPCGRCGEPGHLSDAIVCKHHVDVTMDGPMQLEVLRARDAARTARLAALEADVRPPSLIVLPSDGTSRLDRVLARLDAALGAVHRPS</sequence>
<dbReference type="OMA" id="THELAPV"/>
<keyword evidence="3" id="KW-1185">Reference proteome</keyword>
<dbReference type="CDD" id="cd00038">
    <property type="entry name" value="CAP_ED"/>
    <property type="match status" value="1"/>
</dbReference>
<evidence type="ECO:0000256" key="1">
    <source>
        <dbReference type="SAM" id="MobiDB-lite"/>
    </source>
</evidence>
<dbReference type="eggNOG" id="ENOG502S41J">
    <property type="taxonomic scope" value="Eukaryota"/>
</dbReference>
<feature type="compositionally biased region" description="Pro residues" evidence="1">
    <location>
        <begin position="1"/>
        <end position="12"/>
    </location>
</feature>
<dbReference type="GeneID" id="19956296"/>
<dbReference type="InterPro" id="IPR018490">
    <property type="entry name" value="cNMP-bd_dom_sf"/>
</dbReference>
<name>T0PMJ6_SAPDV</name>
<dbReference type="RefSeq" id="XP_008619967.1">
    <property type="nucleotide sequence ID" value="XM_008621745.1"/>
</dbReference>
<dbReference type="OrthoDB" id="71860at2759"/>
<gene>
    <name evidence="2" type="ORF">SDRG_15569</name>
</gene>
<proteinExistence type="predicted"/>
<dbReference type="InParanoid" id="T0PMJ6"/>
<dbReference type="EMBL" id="JH767226">
    <property type="protein sequence ID" value="EQC26629.1"/>
    <property type="molecule type" value="Genomic_DNA"/>
</dbReference>
<dbReference type="InterPro" id="IPR014710">
    <property type="entry name" value="RmlC-like_jellyroll"/>
</dbReference>
<accession>T0PMJ6</accession>
<dbReference type="Proteomes" id="UP000030762">
    <property type="component" value="Unassembled WGS sequence"/>
</dbReference>
<evidence type="ECO:0000313" key="3">
    <source>
        <dbReference type="Proteomes" id="UP000030762"/>
    </source>
</evidence>
<dbReference type="Gene3D" id="2.60.120.10">
    <property type="entry name" value="Jelly Rolls"/>
    <property type="match status" value="1"/>
</dbReference>
<dbReference type="SUPFAM" id="SSF51206">
    <property type="entry name" value="cAMP-binding domain-like"/>
    <property type="match status" value="2"/>
</dbReference>
<protein>
    <submittedName>
        <fullName evidence="2">Uncharacterized protein</fullName>
    </submittedName>
</protein>
<dbReference type="AlphaFoldDB" id="T0PMJ6"/>
<reference evidence="2 3" key="1">
    <citation type="submission" date="2012-04" db="EMBL/GenBank/DDBJ databases">
        <title>The Genome Sequence of Saprolegnia declina VS20.</title>
        <authorList>
            <consortium name="The Broad Institute Genome Sequencing Platform"/>
            <person name="Russ C."/>
            <person name="Nusbaum C."/>
            <person name="Tyler B."/>
            <person name="van West P."/>
            <person name="Dieguez-Uribeondo J."/>
            <person name="de Bruijn I."/>
            <person name="Tripathy S."/>
            <person name="Jiang R."/>
            <person name="Young S.K."/>
            <person name="Zeng Q."/>
            <person name="Gargeya S."/>
            <person name="Fitzgerald M."/>
            <person name="Haas B."/>
            <person name="Abouelleil A."/>
            <person name="Alvarado L."/>
            <person name="Arachchi H.M."/>
            <person name="Berlin A."/>
            <person name="Chapman S.B."/>
            <person name="Goldberg J."/>
            <person name="Griggs A."/>
            <person name="Gujja S."/>
            <person name="Hansen M."/>
            <person name="Howarth C."/>
            <person name="Imamovic A."/>
            <person name="Larimer J."/>
            <person name="McCowen C."/>
            <person name="Montmayeur A."/>
            <person name="Murphy C."/>
            <person name="Neiman D."/>
            <person name="Pearson M."/>
            <person name="Priest M."/>
            <person name="Roberts A."/>
            <person name="Saif S."/>
            <person name="Shea T."/>
            <person name="Sisk P."/>
            <person name="Sykes S."/>
            <person name="Wortman J."/>
            <person name="Nusbaum C."/>
            <person name="Birren B."/>
        </authorList>
    </citation>
    <scope>NUCLEOTIDE SEQUENCE [LARGE SCALE GENOMIC DNA]</scope>
    <source>
        <strain evidence="2 3">VS20</strain>
    </source>
</reference>